<keyword evidence="2" id="KW-0238">DNA-binding</keyword>
<gene>
    <name evidence="2" type="ORF">C8N28_2642</name>
</gene>
<evidence type="ECO:0000313" key="3">
    <source>
        <dbReference type="Proteomes" id="UP000294616"/>
    </source>
</evidence>
<protein>
    <submittedName>
        <fullName evidence="2">Putative DNA-binding protein</fullName>
    </submittedName>
</protein>
<dbReference type="OrthoDB" id="1158700at2"/>
<comment type="caution">
    <text evidence="2">The sequence shown here is derived from an EMBL/GenBank/DDBJ whole genome shotgun (WGS) entry which is preliminary data.</text>
</comment>
<dbReference type="InterPro" id="IPR007421">
    <property type="entry name" value="Schlafen_AlbA_2_dom"/>
</dbReference>
<organism evidence="2 3">
    <name type="scientific">Albibacterium bauzanense</name>
    <dbReference type="NCBI Taxonomy" id="653929"/>
    <lineage>
        <taxon>Bacteria</taxon>
        <taxon>Pseudomonadati</taxon>
        <taxon>Bacteroidota</taxon>
        <taxon>Sphingobacteriia</taxon>
        <taxon>Sphingobacteriales</taxon>
        <taxon>Sphingobacteriaceae</taxon>
        <taxon>Albibacterium</taxon>
    </lineage>
</organism>
<name>A0A4R1LP84_9SPHI</name>
<dbReference type="EMBL" id="SMGO01000003">
    <property type="protein sequence ID" value="TCK80888.1"/>
    <property type="molecule type" value="Genomic_DNA"/>
</dbReference>
<dbReference type="InterPro" id="IPR038461">
    <property type="entry name" value="Schlafen_AlbA_2_dom_sf"/>
</dbReference>
<dbReference type="RefSeq" id="WP_132225605.1">
    <property type="nucleotide sequence ID" value="NZ_SMGO01000003.1"/>
</dbReference>
<dbReference type="AlphaFoldDB" id="A0A4R1LP84"/>
<reference evidence="2 3" key="1">
    <citation type="submission" date="2019-03" db="EMBL/GenBank/DDBJ databases">
        <title>Genomic Encyclopedia of Archaeal and Bacterial Type Strains, Phase II (KMG-II): from individual species to whole genera.</title>
        <authorList>
            <person name="Goeker M."/>
        </authorList>
    </citation>
    <scope>NUCLEOTIDE SEQUENCE [LARGE SCALE GENOMIC DNA]</scope>
    <source>
        <strain evidence="2 3">DSM 22554</strain>
    </source>
</reference>
<proteinExistence type="predicted"/>
<sequence length="326" mass="37902">MNYCEQIFKKSLRELKYKDLESFFQQEREESEILEFKSLGRDTMDATLTKHVFRTVSAFLNSSGGILILGSPVPTEIIKYKKKVKICHGILTLTSEYIEKDILINRISTAISYMPIGINIQVIEQENKYLYLIEVQESNSKPHQHNGIYHIRLDGQSKPAPHYLVDAMFNQIKYPDLDVTAFFLLHSETSDTIKLWAYLVITNESYVLNAIDYEYRIDFLSKGASSEDKTKSFMENMRLKVQPKTLAAGDKEEIEDHFYVDKAHCNDNLFIRINAYAANTPLISSYYQIKFDDKRSRKGLPIHKELFKNIKGQENKKIVQKLTEQQ</sequence>
<evidence type="ECO:0000259" key="1">
    <source>
        <dbReference type="Pfam" id="PF04326"/>
    </source>
</evidence>
<dbReference type="Proteomes" id="UP000294616">
    <property type="component" value="Unassembled WGS sequence"/>
</dbReference>
<keyword evidence="3" id="KW-1185">Reference proteome</keyword>
<accession>A0A4R1LP84</accession>
<dbReference type="Pfam" id="PF04326">
    <property type="entry name" value="SLFN_AlbA_2"/>
    <property type="match status" value="1"/>
</dbReference>
<feature type="domain" description="Schlafen AlbA-2" evidence="1">
    <location>
        <begin position="30"/>
        <end position="160"/>
    </location>
</feature>
<dbReference type="Gene3D" id="3.30.950.30">
    <property type="entry name" value="Schlafen, AAA domain"/>
    <property type="match status" value="1"/>
</dbReference>
<dbReference type="GO" id="GO:0003677">
    <property type="term" value="F:DNA binding"/>
    <property type="evidence" value="ECO:0007669"/>
    <property type="project" value="UniProtKB-KW"/>
</dbReference>
<evidence type="ECO:0000313" key="2">
    <source>
        <dbReference type="EMBL" id="TCK80888.1"/>
    </source>
</evidence>